<evidence type="ECO:0000256" key="1">
    <source>
        <dbReference type="SAM" id="MobiDB-lite"/>
    </source>
</evidence>
<dbReference type="EMBL" id="BQNB010015185">
    <property type="protein sequence ID" value="GJT36975.1"/>
    <property type="molecule type" value="Genomic_DNA"/>
</dbReference>
<sequence length="73" mass="8497">MTPHQRRSDKDNFVHKFSKGTVDPTLFIKREGKDNYKYDMEICDPVDTPIVEKSKLDEDPQGKVVDPTLSWND</sequence>
<reference evidence="2" key="1">
    <citation type="journal article" date="2022" name="Int. J. Mol. Sci.">
        <title>Draft Genome of Tanacetum Coccineum: Genomic Comparison of Closely Related Tanacetum-Family Plants.</title>
        <authorList>
            <person name="Yamashiro T."/>
            <person name="Shiraishi A."/>
            <person name="Nakayama K."/>
            <person name="Satake H."/>
        </authorList>
    </citation>
    <scope>NUCLEOTIDE SEQUENCE</scope>
</reference>
<proteinExistence type="predicted"/>
<protein>
    <submittedName>
        <fullName evidence="2">Uncharacterized protein</fullName>
    </submittedName>
</protein>
<keyword evidence="3" id="KW-1185">Reference proteome</keyword>
<comment type="caution">
    <text evidence="2">The sequence shown here is derived from an EMBL/GenBank/DDBJ whole genome shotgun (WGS) entry which is preliminary data.</text>
</comment>
<feature type="compositionally biased region" description="Basic and acidic residues" evidence="1">
    <location>
        <begin position="52"/>
        <end position="61"/>
    </location>
</feature>
<feature type="region of interest" description="Disordered" evidence="1">
    <location>
        <begin position="52"/>
        <end position="73"/>
    </location>
</feature>
<evidence type="ECO:0000313" key="2">
    <source>
        <dbReference type="EMBL" id="GJT36975.1"/>
    </source>
</evidence>
<dbReference type="Proteomes" id="UP001151760">
    <property type="component" value="Unassembled WGS sequence"/>
</dbReference>
<name>A0ABQ5DCI7_9ASTR</name>
<organism evidence="2 3">
    <name type="scientific">Tanacetum coccineum</name>
    <dbReference type="NCBI Taxonomy" id="301880"/>
    <lineage>
        <taxon>Eukaryota</taxon>
        <taxon>Viridiplantae</taxon>
        <taxon>Streptophyta</taxon>
        <taxon>Embryophyta</taxon>
        <taxon>Tracheophyta</taxon>
        <taxon>Spermatophyta</taxon>
        <taxon>Magnoliopsida</taxon>
        <taxon>eudicotyledons</taxon>
        <taxon>Gunneridae</taxon>
        <taxon>Pentapetalae</taxon>
        <taxon>asterids</taxon>
        <taxon>campanulids</taxon>
        <taxon>Asterales</taxon>
        <taxon>Asteraceae</taxon>
        <taxon>Asteroideae</taxon>
        <taxon>Anthemideae</taxon>
        <taxon>Anthemidinae</taxon>
        <taxon>Tanacetum</taxon>
    </lineage>
</organism>
<gene>
    <name evidence="2" type="ORF">Tco_0936840</name>
</gene>
<evidence type="ECO:0000313" key="3">
    <source>
        <dbReference type="Proteomes" id="UP001151760"/>
    </source>
</evidence>
<reference evidence="2" key="2">
    <citation type="submission" date="2022-01" db="EMBL/GenBank/DDBJ databases">
        <authorList>
            <person name="Yamashiro T."/>
            <person name="Shiraishi A."/>
            <person name="Satake H."/>
            <person name="Nakayama K."/>
        </authorList>
    </citation>
    <scope>NUCLEOTIDE SEQUENCE</scope>
</reference>
<accession>A0ABQ5DCI7</accession>